<sequence>MSLASQAPDLYSVQVPRGLSRFHQQHSDPRNQCRSPGTGDLFSNSDISHRRPRPLPRTRSVFLDHLHEGYPDYKHLVVFRCAGRRVREDLRGLMTARVFQSLRIPAGFVFPGVIVVDIFSEE</sequence>
<accession>A0A5N6SIN8</accession>
<evidence type="ECO:0000313" key="3">
    <source>
        <dbReference type="Proteomes" id="UP000325672"/>
    </source>
</evidence>
<dbReference type="Proteomes" id="UP000325672">
    <property type="component" value="Unassembled WGS sequence"/>
</dbReference>
<dbReference type="RefSeq" id="XP_031909673.1">
    <property type="nucleotide sequence ID" value="XM_032060718.1"/>
</dbReference>
<dbReference type="EMBL" id="ML743614">
    <property type="protein sequence ID" value="KAE8133610.1"/>
    <property type="molecule type" value="Genomic_DNA"/>
</dbReference>
<protein>
    <submittedName>
        <fullName evidence="2">Uncharacterized protein</fullName>
    </submittedName>
</protein>
<gene>
    <name evidence="2" type="ORF">BDV38DRAFT_286651</name>
</gene>
<dbReference type="OrthoDB" id="2585655at2759"/>
<dbReference type="AlphaFoldDB" id="A0A5N6SIN8"/>
<dbReference type="GeneID" id="43644928"/>
<feature type="region of interest" description="Disordered" evidence="1">
    <location>
        <begin position="21"/>
        <end position="54"/>
    </location>
</feature>
<reference evidence="2 3" key="1">
    <citation type="submission" date="2019-04" db="EMBL/GenBank/DDBJ databases">
        <title>Friends and foes A comparative genomics study of 23 Aspergillus species from section Flavi.</title>
        <authorList>
            <consortium name="DOE Joint Genome Institute"/>
            <person name="Kjaerbolling I."/>
            <person name="Vesth T."/>
            <person name="Frisvad J.C."/>
            <person name="Nybo J.L."/>
            <person name="Theobald S."/>
            <person name="Kildgaard S."/>
            <person name="Isbrandt T."/>
            <person name="Kuo A."/>
            <person name="Sato A."/>
            <person name="Lyhne E.K."/>
            <person name="Kogle M.E."/>
            <person name="Wiebenga A."/>
            <person name="Kun R.S."/>
            <person name="Lubbers R.J."/>
            <person name="Makela M.R."/>
            <person name="Barry K."/>
            <person name="Chovatia M."/>
            <person name="Clum A."/>
            <person name="Daum C."/>
            <person name="Haridas S."/>
            <person name="He G."/>
            <person name="LaButti K."/>
            <person name="Lipzen A."/>
            <person name="Mondo S."/>
            <person name="Riley R."/>
            <person name="Salamov A."/>
            <person name="Simmons B.A."/>
            <person name="Magnuson J.K."/>
            <person name="Henrissat B."/>
            <person name="Mortensen U.H."/>
            <person name="Larsen T.O."/>
            <person name="Devries R.P."/>
            <person name="Grigoriev I.V."/>
            <person name="Machida M."/>
            <person name="Baker S.E."/>
            <person name="Andersen M.R."/>
        </authorList>
    </citation>
    <scope>NUCLEOTIDE SEQUENCE [LARGE SCALE GENOMIC DNA]</scope>
    <source>
        <strain evidence="2 3">CBS 117625</strain>
    </source>
</reference>
<name>A0A5N6SIN8_ASPPS</name>
<organism evidence="2 3">
    <name type="scientific">Aspergillus pseudotamarii</name>
    <dbReference type="NCBI Taxonomy" id="132259"/>
    <lineage>
        <taxon>Eukaryota</taxon>
        <taxon>Fungi</taxon>
        <taxon>Dikarya</taxon>
        <taxon>Ascomycota</taxon>
        <taxon>Pezizomycotina</taxon>
        <taxon>Eurotiomycetes</taxon>
        <taxon>Eurotiomycetidae</taxon>
        <taxon>Eurotiales</taxon>
        <taxon>Aspergillaceae</taxon>
        <taxon>Aspergillus</taxon>
        <taxon>Aspergillus subgen. Circumdati</taxon>
    </lineage>
</organism>
<evidence type="ECO:0000313" key="2">
    <source>
        <dbReference type="EMBL" id="KAE8133610.1"/>
    </source>
</evidence>
<evidence type="ECO:0000256" key="1">
    <source>
        <dbReference type="SAM" id="MobiDB-lite"/>
    </source>
</evidence>
<keyword evidence="3" id="KW-1185">Reference proteome</keyword>
<feature type="compositionally biased region" description="Polar residues" evidence="1">
    <location>
        <begin position="32"/>
        <end position="46"/>
    </location>
</feature>
<proteinExistence type="predicted"/>